<feature type="domain" description="O-antigen ligase-related" evidence="6">
    <location>
        <begin position="217"/>
        <end position="351"/>
    </location>
</feature>
<comment type="caution">
    <text evidence="7">The sequence shown here is derived from an EMBL/GenBank/DDBJ whole genome shotgun (WGS) entry which is preliminary data.</text>
</comment>
<evidence type="ECO:0000256" key="1">
    <source>
        <dbReference type="ARBA" id="ARBA00004141"/>
    </source>
</evidence>
<dbReference type="BioCyc" id="FCF748224-HMP:GTSS-1587-MONOMER"/>
<name>E2ZF35_9FIRM</name>
<feature type="transmembrane region" description="Helical" evidence="5">
    <location>
        <begin position="403"/>
        <end position="422"/>
    </location>
</feature>
<feature type="transmembrane region" description="Helical" evidence="5">
    <location>
        <begin position="215"/>
        <end position="246"/>
    </location>
</feature>
<dbReference type="InterPro" id="IPR007016">
    <property type="entry name" value="O-antigen_ligase-rel_domated"/>
</dbReference>
<keyword evidence="3 5" id="KW-1133">Transmembrane helix</keyword>
<feature type="transmembrane region" description="Helical" evidence="5">
    <location>
        <begin position="379"/>
        <end position="397"/>
    </location>
</feature>
<feature type="transmembrane region" description="Helical" evidence="5">
    <location>
        <begin position="125"/>
        <end position="145"/>
    </location>
</feature>
<evidence type="ECO:0000256" key="4">
    <source>
        <dbReference type="ARBA" id="ARBA00023136"/>
    </source>
</evidence>
<protein>
    <recommendedName>
        <fullName evidence="6">O-antigen ligase-related domain-containing protein</fullName>
    </recommendedName>
</protein>
<dbReference type="Proteomes" id="UP000006028">
    <property type="component" value="Unassembled WGS sequence"/>
</dbReference>
<evidence type="ECO:0000313" key="7">
    <source>
        <dbReference type="EMBL" id="EFQ08155.1"/>
    </source>
</evidence>
<dbReference type="OrthoDB" id="10012633at2"/>
<keyword evidence="4 5" id="KW-0472">Membrane</keyword>
<gene>
    <name evidence="7" type="ORF">HMPREF9436_00264</name>
</gene>
<evidence type="ECO:0000256" key="5">
    <source>
        <dbReference type="SAM" id="Phobius"/>
    </source>
</evidence>
<evidence type="ECO:0000256" key="3">
    <source>
        <dbReference type="ARBA" id="ARBA00022989"/>
    </source>
</evidence>
<accession>E2ZF35</accession>
<dbReference type="PANTHER" id="PTHR37422:SF13">
    <property type="entry name" value="LIPOPOLYSACCHARIDE BIOSYNTHESIS PROTEIN PA4999-RELATED"/>
    <property type="match status" value="1"/>
</dbReference>
<dbReference type="EMBL" id="AECU01000025">
    <property type="protein sequence ID" value="EFQ08155.1"/>
    <property type="molecule type" value="Genomic_DNA"/>
</dbReference>
<dbReference type="STRING" id="748224.HMPREF9436_00264"/>
<dbReference type="RefSeq" id="WP_005937766.1">
    <property type="nucleotide sequence ID" value="NZ_GL538237.1"/>
</dbReference>
<feature type="transmembrane region" description="Helical" evidence="5">
    <location>
        <begin position="96"/>
        <end position="113"/>
    </location>
</feature>
<feature type="transmembrane region" description="Helical" evidence="5">
    <location>
        <begin position="258"/>
        <end position="277"/>
    </location>
</feature>
<dbReference type="HOGENOM" id="CLU_640532_0_0_9"/>
<feature type="transmembrane region" description="Helical" evidence="5">
    <location>
        <begin position="69"/>
        <end position="90"/>
    </location>
</feature>
<keyword evidence="2 5" id="KW-0812">Transmembrane</keyword>
<reference evidence="7 8" key="1">
    <citation type="submission" date="2010-08" db="EMBL/GenBank/DDBJ databases">
        <authorList>
            <person name="Weinstock G."/>
            <person name="Sodergren E."/>
            <person name="Clifton S."/>
            <person name="Fulton L."/>
            <person name="Fulton B."/>
            <person name="Courtney L."/>
            <person name="Fronick C."/>
            <person name="Harrison M."/>
            <person name="Strong C."/>
            <person name="Farmer C."/>
            <person name="Delahaunty K."/>
            <person name="Markovic C."/>
            <person name="Hall O."/>
            <person name="Minx P."/>
            <person name="Tomlinson C."/>
            <person name="Mitreva M."/>
            <person name="Hou S."/>
            <person name="Chen J."/>
            <person name="Wollam A."/>
            <person name="Pepin K.H."/>
            <person name="Johnson M."/>
            <person name="Bhonagiri V."/>
            <person name="Zhang X."/>
            <person name="Suruliraj S."/>
            <person name="Warren W."/>
            <person name="Chinwalla A."/>
            <person name="Mardis E.R."/>
            <person name="Wilson R.K."/>
        </authorList>
    </citation>
    <scope>NUCLEOTIDE SEQUENCE [LARGE SCALE GENOMIC DNA]</scope>
    <source>
        <strain evidence="7 8">KLE1255</strain>
    </source>
</reference>
<evidence type="ECO:0000259" key="6">
    <source>
        <dbReference type="Pfam" id="PF04932"/>
    </source>
</evidence>
<dbReference type="GO" id="GO:0016020">
    <property type="term" value="C:membrane"/>
    <property type="evidence" value="ECO:0007669"/>
    <property type="project" value="UniProtKB-SubCell"/>
</dbReference>
<proteinExistence type="predicted"/>
<dbReference type="AlphaFoldDB" id="E2ZF35"/>
<dbReference type="InterPro" id="IPR051533">
    <property type="entry name" value="WaaL-like"/>
</dbReference>
<feature type="transmembrane region" description="Helical" evidence="5">
    <location>
        <begin position="340"/>
        <end position="367"/>
    </location>
</feature>
<dbReference type="Pfam" id="PF04932">
    <property type="entry name" value="Wzy_C"/>
    <property type="match status" value="1"/>
</dbReference>
<evidence type="ECO:0000256" key="2">
    <source>
        <dbReference type="ARBA" id="ARBA00022692"/>
    </source>
</evidence>
<evidence type="ECO:0000313" key="8">
    <source>
        <dbReference type="Proteomes" id="UP000006028"/>
    </source>
</evidence>
<dbReference type="PANTHER" id="PTHR37422">
    <property type="entry name" value="TEICHURONIC ACID BIOSYNTHESIS PROTEIN TUAE"/>
    <property type="match status" value="1"/>
</dbReference>
<comment type="subcellular location">
    <subcellularLocation>
        <location evidence="1">Membrane</location>
        <topology evidence="1">Multi-pass membrane protein</topology>
    </subcellularLocation>
</comment>
<organism evidence="7 8">
    <name type="scientific">Faecalibacterium cf. prausnitzii KLE1255</name>
    <dbReference type="NCBI Taxonomy" id="748224"/>
    <lineage>
        <taxon>Bacteria</taxon>
        <taxon>Bacillati</taxon>
        <taxon>Bacillota</taxon>
        <taxon>Clostridia</taxon>
        <taxon>Eubacteriales</taxon>
        <taxon>Oscillospiraceae</taxon>
        <taxon>Faecalibacterium</taxon>
    </lineage>
</organism>
<sequence length="428" mass="48184">MMWVWIIAAIAISWLLCRKKVAWYHYIWMLLPVEMYGITIAGATIKPYMILGVFMIIKNLLDRKAHKVPAAFVAIIFLLTVSDILNGLIIASIMQHVMFLVIIYIAYNYVLISENDDDLLKNIEVSTIATTIGYGLVFLVAYWFYSRGIGFGGIYTTDRYSAGMFLNFISTGGQTTVRLRGFCIDPNSVVTTLIPGASFGLARLLYKNNGKFRSLVAVILYAIVMDLSGSRMAVVCTVAMVIIMLMMGYKQAENKLRWFGLIVLVLLVASFVAVYRFQNIASEVYSFFTARAGLNDTGGRFTIWKYNARWLSDNGRLLFGVGQNQISNLTTVGKACHNTWLEWICGTGILLGGMIDLWFVVTPVVFLDRLKCNRIFIRDIIPIVLAYVTALICITTVDNITNSVVLFLMVIFRYGNYINLTLNRDQGL</sequence>